<evidence type="ECO:0000313" key="2">
    <source>
        <dbReference type="EMBL" id="RAI40097.1"/>
    </source>
</evidence>
<gene>
    <name evidence="2" type="ORF">CH341_24455</name>
</gene>
<dbReference type="RefSeq" id="WP_111421625.1">
    <property type="nucleotide sequence ID" value="NZ_NPEX01000249.1"/>
</dbReference>
<keyword evidence="3" id="KW-1185">Reference proteome</keyword>
<accession>A0A327KNV6</accession>
<sequence>MGRFRDNELQDRQSNAVAAKKALLEKFKTAVADPTLEERRATLETERLARKAERDAIRAKRDAEAAEKARIEAEAAEKARVAAEAIATRPLPSTGTCMKKLMLAGMSRA</sequence>
<dbReference type="InterPro" id="IPR045510">
    <property type="entry name" value="DUF6481"/>
</dbReference>
<evidence type="ECO:0000256" key="1">
    <source>
        <dbReference type="SAM" id="Coils"/>
    </source>
</evidence>
<dbReference type="OrthoDB" id="38642at45401"/>
<reference evidence="2 3" key="1">
    <citation type="submission" date="2017-07" db="EMBL/GenBank/DDBJ databases">
        <title>Draft Genome Sequences of Select Purple Nonsulfur Bacteria.</title>
        <authorList>
            <person name="Lasarre B."/>
            <person name="Mckinlay J.B."/>
        </authorList>
    </citation>
    <scope>NUCLEOTIDE SEQUENCE [LARGE SCALE GENOMIC DNA]</scope>
    <source>
        <strain evidence="2 3">DSM 5909</strain>
    </source>
</reference>
<name>A0A327KNV6_9BRAD</name>
<dbReference type="EMBL" id="NPEX01000249">
    <property type="protein sequence ID" value="RAI40097.1"/>
    <property type="molecule type" value="Genomic_DNA"/>
</dbReference>
<feature type="coiled-coil region" evidence="1">
    <location>
        <begin position="49"/>
        <end position="86"/>
    </location>
</feature>
<organism evidence="2 3">
    <name type="scientific">Rhodoplanes roseus</name>
    <dbReference type="NCBI Taxonomy" id="29409"/>
    <lineage>
        <taxon>Bacteria</taxon>
        <taxon>Pseudomonadati</taxon>
        <taxon>Pseudomonadota</taxon>
        <taxon>Alphaproteobacteria</taxon>
        <taxon>Hyphomicrobiales</taxon>
        <taxon>Nitrobacteraceae</taxon>
        <taxon>Rhodoplanes</taxon>
    </lineage>
</organism>
<evidence type="ECO:0000313" key="3">
    <source>
        <dbReference type="Proteomes" id="UP000249130"/>
    </source>
</evidence>
<dbReference type="AlphaFoldDB" id="A0A327KNV6"/>
<dbReference type="Pfam" id="PF20089">
    <property type="entry name" value="DUF6481"/>
    <property type="match status" value="1"/>
</dbReference>
<keyword evidence="1" id="KW-0175">Coiled coil</keyword>
<protein>
    <submittedName>
        <fullName evidence="2">Uncharacterized protein</fullName>
    </submittedName>
</protein>
<comment type="caution">
    <text evidence="2">The sequence shown here is derived from an EMBL/GenBank/DDBJ whole genome shotgun (WGS) entry which is preliminary data.</text>
</comment>
<proteinExistence type="predicted"/>
<dbReference type="Proteomes" id="UP000249130">
    <property type="component" value="Unassembled WGS sequence"/>
</dbReference>
<feature type="non-terminal residue" evidence="2">
    <location>
        <position position="109"/>
    </location>
</feature>